<evidence type="ECO:0000313" key="1">
    <source>
        <dbReference type="EMBL" id="CZZ88888.1"/>
    </source>
</evidence>
<sequence length="89" mass="9818">MPSTEPMTLPRSALGMMRLNSGQVGISLILPLKGVSVLRLSRFFTISAMPKQPSAMLIRPTPSCRNAWNTRRQAIQNLPEAGRVAMLVR</sequence>
<protein>
    <submittedName>
        <fullName evidence="1">Uncharacterized protein</fullName>
    </submittedName>
</protein>
<accession>A0A146AIR5</accession>
<proteinExistence type="predicted"/>
<evidence type="ECO:0000313" key="2">
    <source>
        <dbReference type="Proteomes" id="UP000077037"/>
    </source>
</evidence>
<dbReference type="AlphaFoldDB" id="A0A146AIR5"/>
<gene>
    <name evidence="1" type="ORF">SAMEA1982600_00056</name>
</gene>
<organism evidence="1 2">
    <name type="scientific">Bordetella ansorpii</name>
    <dbReference type="NCBI Taxonomy" id="288768"/>
    <lineage>
        <taxon>Bacteria</taxon>
        <taxon>Pseudomonadati</taxon>
        <taxon>Pseudomonadota</taxon>
        <taxon>Betaproteobacteria</taxon>
        <taxon>Burkholderiales</taxon>
        <taxon>Alcaligenaceae</taxon>
        <taxon>Bordetella</taxon>
    </lineage>
</organism>
<reference evidence="1 2" key="1">
    <citation type="submission" date="2016-03" db="EMBL/GenBank/DDBJ databases">
        <authorList>
            <consortium name="Pathogen Informatics"/>
        </authorList>
    </citation>
    <scope>NUCLEOTIDE SEQUENCE [LARGE SCALE GENOMIC DNA]</scope>
    <source>
        <strain evidence="1 2">NCTC13364</strain>
    </source>
</reference>
<dbReference type="EMBL" id="FKBS01000002">
    <property type="protein sequence ID" value="CZZ88888.1"/>
    <property type="molecule type" value="Genomic_DNA"/>
</dbReference>
<name>A0A146AIR5_9BORD</name>
<dbReference type="Proteomes" id="UP000077037">
    <property type="component" value="Unassembled WGS sequence"/>
</dbReference>